<comment type="caution">
    <text evidence="1">The sequence shown here is derived from an EMBL/GenBank/DDBJ whole genome shotgun (WGS) entry which is preliminary data.</text>
</comment>
<evidence type="ECO:0000313" key="1">
    <source>
        <dbReference type="EMBL" id="TVT21826.1"/>
    </source>
</evidence>
<sequence length="154" mass="14778">MGGPPRAPREVPKDRETPGQVLGVVLPSEVELSGGVLLFVVVVDVELDGGGEELGLDGGAESDDDVLGGGFVGVSLRGGVVGFVEGIGVPGGMYVPGGMGAPGASTTGFCFEPGGGRIVTTGEPSGPTVTTAVGDVDGSGCAASLPGTALPGIS</sequence>
<dbReference type="RefSeq" id="WP_144639060.1">
    <property type="nucleotide sequence ID" value="NZ_BNAX01000002.1"/>
</dbReference>
<dbReference type="AlphaFoldDB" id="A0A558AC30"/>
<keyword evidence="2" id="KW-1185">Reference proteome</keyword>
<protein>
    <submittedName>
        <fullName evidence="1">Uncharacterized protein</fullName>
    </submittedName>
</protein>
<organism evidence="1 2">
    <name type="scientific">Amycolatopsis acidiphila</name>
    <dbReference type="NCBI Taxonomy" id="715473"/>
    <lineage>
        <taxon>Bacteria</taxon>
        <taxon>Bacillati</taxon>
        <taxon>Actinomycetota</taxon>
        <taxon>Actinomycetes</taxon>
        <taxon>Pseudonocardiales</taxon>
        <taxon>Pseudonocardiaceae</taxon>
        <taxon>Amycolatopsis</taxon>
    </lineage>
</organism>
<reference evidence="1 2" key="1">
    <citation type="submission" date="2019-07" db="EMBL/GenBank/DDBJ databases">
        <title>New species of Amycolatopsis and Streptomyces.</title>
        <authorList>
            <person name="Duangmal K."/>
            <person name="Teo W.F.A."/>
            <person name="Lipun K."/>
        </authorList>
    </citation>
    <scope>NUCLEOTIDE SEQUENCE [LARGE SCALE GENOMIC DNA]</scope>
    <source>
        <strain evidence="1 2">JCM 30562</strain>
    </source>
</reference>
<evidence type="ECO:0000313" key="2">
    <source>
        <dbReference type="Proteomes" id="UP000318578"/>
    </source>
</evidence>
<proteinExistence type="predicted"/>
<dbReference type="Proteomes" id="UP000318578">
    <property type="component" value="Unassembled WGS sequence"/>
</dbReference>
<accession>A0A558AC30</accession>
<dbReference type="EMBL" id="VJZA01000023">
    <property type="protein sequence ID" value="TVT21826.1"/>
    <property type="molecule type" value="Genomic_DNA"/>
</dbReference>
<dbReference type="OrthoDB" id="3637811at2"/>
<gene>
    <name evidence="1" type="ORF">FNH06_15845</name>
</gene>
<name>A0A558AC30_9PSEU</name>